<feature type="compositionally biased region" description="Low complexity" evidence="13">
    <location>
        <begin position="298"/>
        <end position="329"/>
    </location>
</feature>
<reference evidence="16 17" key="1">
    <citation type="submission" date="2019-04" db="EMBL/GenBank/DDBJ databases">
        <authorList>
            <person name="Feng G."/>
            <person name="Zhang J."/>
            <person name="Zhu H."/>
        </authorList>
    </citation>
    <scope>NUCLEOTIDE SEQUENCE [LARGE SCALE GENOMIC DNA]</scope>
    <source>
        <strain evidence="16 17">JCM 19491</strain>
    </source>
</reference>
<dbReference type="InterPro" id="IPR023213">
    <property type="entry name" value="CAT-like_dom_sf"/>
</dbReference>
<evidence type="ECO:0000256" key="3">
    <source>
        <dbReference type="ARBA" id="ARBA00005145"/>
    </source>
</evidence>
<dbReference type="InterPro" id="IPR006255">
    <property type="entry name" value="SucB"/>
</dbReference>
<evidence type="ECO:0000256" key="10">
    <source>
        <dbReference type="ARBA" id="ARBA00023315"/>
    </source>
</evidence>
<dbReference type="Gene3D" id="3.30.559.10">
    <property type="entry name" value="Chloramphenicol acetyltransferase-like domain"/>
    <property type="match status" value="1"/>
</dbReference>
<evidence type="ECO:0000256" key="5">
    <source>
        <dbReference type="ARBA" id="ARBA00012945"/>
    </source>
</evidence>
<feature type="region of interest" description="Disordered" evidence="13">
    <location>
        <begin position="94"/>
        <end position="146"/>
    </location>
</feature>
<dbReference type="NCBIfam" id="NF004309">
    <property type="entry name" value="PRK05704.1"/>
    <property type="match status" value="1"/>
</dbReference>
<dbReference type="Gene3D" id="2.40.50.100">
    <property type="match status" value="2"/>
</dbReference>
<feature type="domain" description="Lipoyl-binding" evidence="14">
    <location>
        <begin position="150"/>
        <end position="224"/>
    </location>
</feature>
<dbReference type="Gene3D" id="4.10.320.10">
    <property type="entry name" value="E3-binding domain"/>
    <property type="match status" value="1"/>
</dbReference>
<dbReference type="SUPFAM" id="SSF52777">
    <property type="entry name" value="CoA-dependent acyltransferases"/>
    <property type="match status" value="1"/>
</dbReference>
<organism evidence="16 17">
    <name type="scientific">Hymenobacter wooponensis</name>
    <dbReference type="NCBI Taxonomy" id="1525360"/>
    <lineage>
        <taxon>Bacteria</taxon>
        <taxon>Pseudomonadati</taxon>
        <taxon>Bacteroidota</taxon>
        <taxon>Cytophagia</taxon>
        <taxon>Cytophagales</taxon>
        <taxon>Hymenobacteraceae</taxon>
        <taxon>Hymenobacter</taxon>
    </lineage>
</organism>
<dbReference type="GO" id="GO:0006099">
    <property type="term" value="P:tricarboxylic acid cycle"/>
    <property type="evidence" value="ECO:0007669"/>
    <property type="project" value="UniProtKB-UniRule"/>
</dbReference>
<dbReference type="GO" id="GO:0045252">
    <property type="term" value="C:oxoglutarate dehydrogenase complex"/>
    <property type="evidence" value="ECO:0007669"/>
    <property type="project" value="UniProtKB-UniRule"/>
</dbReference>
<evidence type="ECO:0000259" key="14">
    <source>
        <dbReference type="PROSITE" id="PS50968"/>
    </source>
</evidence>
<evidence type="ECO:0000256" key="11">
    <source>
        <dbReference type="ARBA" id="ARBA00052761"/>
    </source>
</evidence>
<dbReference type="SUPFAM" id="SSF47005">
    <property type="entry name" value="Peripheral subunit-binding domain of 2-oxo acid dehydrogenase complex"/>
    <property type="match status" value="1"/>
</dbReference>
<gene>
    <name evidence="16" type="primary">odhB</name>
    <name evidence="16" type="ORF">EU557_08960</name>
</gene>
<dbReference type="InterPro" id="IPR004167">
    <property type="entry name" value="PSBD"/>
</dbReference>
<evidence type="ECO:0000259" key="15">
    <source>
        <dbReference type="PROSITE" id="PS51826"/>
    </source>
</evidence>
<keyword evidence="10 12" id="KW-0012">Acyltransferase</keyword>
<evidence type="ECO:0000256" key="6">
    <source>
        <dbReference type="ARBA" id="ARBA00019511"/>
    </source>
</evidence>
<evidence type="ECO:0000256" key="13">
    <source>
        <dbReference type="SAM" id="MobiDB-lite"/>
    </source>
</evidence>
<dbReference type="GO" id="GO:0004149">
    <property type="term" value="F:dihydrolipoyllysine-residue succinyltransferase activity"/>
    <property type="evidence" value="ECO:0007669"/>
    <property type="project" value="UniProtKB-UniRule"/>
</dbReference>
<dbReference type="AlphaFoldDB" id="A0A4Z0MQH7"/>
<dbReference type="InterPro" id="IPR000089">
    <property type="entry name" value="Biotin_lipoyl"/>
</dbReference>
<dbReference type="Pfam" id="PF00364">
    <property type="entry name" value="Biotin_lipoyl"/>
    <property type="match status" value="2"/>
</dbReference>
<dbReference type="SUPFAM" id="SSF51230">
    <property type="entry name" value="Single hybrid motif"/>
    <property type="match status" value="2"/>
</dbReference>
<dbReference type="PROSITE" id="PS50968">
    <property type="entry name" value="BIOTINYL_LIPOYL"/>
    <property type="match status" value="2"/>
</dbReference>
<comment type="similarity">
    <text evidence="4 12">Belongs to the 2-oxoacid dehydrogenase family.</text>
</comment>
<keyword evidence="8 12" id="KW-0808">Transferase</keyword>
<comment type="pathway">
    <text evidence="3 12">Amino-acid degradation; L-lysine degradation via saccharopine pathway; glutaryl-CoA from L-lysine: step 6/6.</text>
</comment>
<keyword evidence="17" id="KW-1185">Reference proteome</keyword>
<dbReference type="GO" id="GO:0005829">
    <property type="term" value="C:cytosol"/>
    <property type="evidence" value="ECO:0007669"/>
    <property type="project" value="TreeGrafter"/>
</dbReference>
<accession>A0A4Z0MQH7</accession>
<name>A0A4Z0MQH7_9BACT</name>
<evidence type="ECO:0000256" key="9">
    <source>
        <dbReference type="ARBA" id="ARBA00022823"/>
    </source>
</evidence>
<dbReference type="PROSITE" id="PS51826">
    <property type="entry name" value="PSBD"/>
    <property type="match status" value="1"/>
</dbReference>
<comment type="cofactor">
    <cofactor evidence="1">
        <name>(R)-lipoate</name>
        <dbReference type="ChEBI" id="CHEBI:83088"/>
    </cofactor>
</comment>
<protein>
    <recommendedName>
        <fullName evidence="6 12">Dihydrolipoyllysine-residue succinyltransferase component of 2-oxoglutarate dehydrogenase complex</fullName>
        <ecNumber evidence="5 12">2.3.1.61</ecNumber>
    </recommendedName>
    <alternativeName>
        <fullName evidence="12">2-oxoglutarate dehydrogenase complex component E2</fullName>
    </alternativeName>
</protein>
<dbReference type="GO" id="GO:0033512">
    <property type="term" value="P:L-lysine catabolic process to acetyl-CoA via saccharopine"/>
    <property type="evidence" value="ECO:0007669"/>
    <property type="project" value="UniProtKB-UniRule"/>
</dbReference>
<dbReference type="EMBL" id="SRKZ01000002">
    <property type="protein sequence ID" value="TGD81660.1"/>
    <property type="molecule type" value="Genomic_DNA"/>
</dbReference>
<dbReference type="OrthoDB" id="9805770at2"/>
<feature type="compositionally biased region" description="Low complexity" evidence="13">
    <location>
        <begin position="253"/>
        <end position="269"/>
    </location>
</feature>
<feature type="compositionally biased region" description="Low complexity" evidence="13">
    <location>
        <begin position="124"/>
        <end position="146"/>
    </location>
</feature>
<keyword evidence="9 12" id="KW-0450">Lipoyl</keyword>
<dbReference type="FunFam" id="3.30.559.10:FF:000007">
    <property type="entry name" value="Dihydrolipoamide acetyltransferase component of pyruvate dehydrogenase complex"/>
    <property type="match status" value="1"/>
</dbReference>
<comment type="catalytic activity">
    <reaction evidence="11 12">
        <text>N(6)-[(R)-dihydrolipoyl]-L-lysyl-[protein] + succinyl-CoA = N(6)-[(R)-S(8)-succinyldihydrolipoyl]-L-lysyl-[protein] + CoA</text>
        <dbReference type="Rhea" id="RHEA:15213"/>
        <dbReference type="Rhea" id="RHEA-COMP:10475"/>
        <dbReference type="Rhea" id="RHEA-COMP:20092"/>
        <dbReference type="ChEBI" id="CHEBI:57287"/>
        <dbReference type="ChEBI" id="CHEBI:57292"/>
        <dbReference type="ChEBI" id="CHEBI:83100"/>
        <dbReference type="ChEBI" id="CHEBI:83120"/>
        <dbReference type="EC" id="2.3.1.61"/>
    </reaction>
</comment>
<dbReference type="UniPathway" id="UPA00868">
    <property type="reaction ID" value="UER00840"/>
</dbReference>
<dbReference type="InterPro" id="IPR036625">
    <property type="entry name" value="E3-bd_dom_sf"/>
</dbReference>
<dbReference type="Pfam" id="PF02817">
    <property type="entry name" value="E3_binding"/>
    <property type="match status" value="1"/>
</dbReference>
<dbReference type="InterPro" id="IPR011053">
    <property type="entry name" value="Single_hybrid_motif"/>
</dbReference>
<dbReference type="Pfam" id="PF00198">
    <property type="entry name" value="2-oxoacid_dh"/>
    <property type="match status" value="1"/>
</dbReference>
<comment type="function">
    <text evidence="2 12">E2 component of the 2-oxoglutarate dehydrogenase (OGDH) complex which catalyzes the second step in the conversion of 2-oxoglutarate to succinyl-CoA and CO(2).</text>
</comment>
<feature type="compositionally biased region" description="Basic and acidic residues" evidence="13">
    <location>
        <begin position="288"/>
        <end position="297"/>
    </location>
</feature>
<keyword evidence="7 12" id="KW-0816">Tricarboxylic acid cycle</keyword>
<proteinExistence type="inferred from homology"/>
<dbReference type="PANTHER" id="PTHR43416:SF5">
    <property type="entry name" value="DIHYDROLIPOYLLYSINE-RESIDUE SUCCINYLTRANSFERASE COMPONENT OF 2-OXOGLUTARATE DEHYDROGENASE COMPLEX, MITOCHONDRIAL"/>
    <property type="match status" value="1"/>
</dbReference>
<dbReference type="InterPro" id="IPR050537">
    <property type="entry name" value="2-oxoacid_dehydrogenase"/>
</dbReference>
<dbReference type="PROSITE" id="PS00189">
    <property type="entry name" value="LIPOYL"/>
    <property type="match status" value="2"/>
</dbReference>
<comment type="caution">
    <text evidence="16">The sequence shown here is derived from an EMBL/GenBank/DDBJ whole genome shotgun (WGS) entry which is preliminary data.</text>
</comment>
<dbReference type="NCBIfam" id="TIGR01347">
    <property type="entry name" value="sucB"/>
    <property type="match status" value="1"/>
</dbReference>
<sequence>MGLEIKIPAVGESITEVTIAKWLKKDGETVKRDEVIAELESDKATFELPAETDGVLTIRVAEGETIGIGTTIADIGGSSNGAASAAPAAAPAAASTSAPAADPISQGEENPQASNQSGYGGSQAGSADTPTAAAPASAPAAGGAASGGATVEMKIPAVGESITEVTVAKWLKEDGAQVQRDEIIAELESDKATFELPAEGSGTLRHAAKEGETIGIGATIARIEGGSGASAPDAAPAAAPAASQAAPAASAAPASSSTSYATGTPSPAAGKILGEKGINPADVQGSGRDGRITKEDAQNAQARPAAPAPAAAPASAPAKAAPAQAAPAASGNRNVRRERMSNLRKTVARRLVSVKNETAMLTTFNEVNMQPIMDLRNKFKDKFKEKHSVGLGFMSFFTKAVCVALKEWPAVNAQIDGTDIVYNDFCDISIAVSAPKGLVVPVIRNAEELSFDGIEKEIQRLAGLARDNKLTIEQMTGGTFTITNGGVFGSMMSTPIINAPQSAILGMHNIVQRPIAENGQVVIRPMMYLALSYDHRIIDGRESVSFLVRVKELLEDPTRLLLGV</sequence>
<dbReference type="InterPro" id="IPR001078">
    <property type="entry name" value="2-oxoacid_DH_actylTfrase"/>
</dbReference>
<evidence type="ECO:0000313" key="17">
    <source>
        <dbReference type="Proteomes" id="UP000298284"/>
    </source>
</evidence>
<evidence type="ECO:0000313" key="16">
    <source>
        <dbReference type="EMBL" id="TGD81660.1"/>
    </source>
</evidence>
<evidence type="ECO:0000256" key="12">
    <source>
        <dbReference type="RuleBase" id="RU361138"/>
    </source>
</evidence>
<evidence type="ECO:0000256" key="8">
    <source>
        <dbReference type="ARBA" id="ARBA00022679"/>
    </source>
</evidence>
<dbReference type="EC" id="2.3.1.61" evidence="5 12"/>
<dbReference type="PANTHER" id="PTHR43416">
    <property type="entry name" value="DIHYDROLIPOYLLYSINE-RESIDUE SUCCINYLTRANSFERASE COMPONENT OF 2-OXOGLUTARATE DEHYDROGENASE COMPLEX, MITOCHONDRIAL-RELATED"/>
    <property type="match status" value="1"/>
</dbReference>
<evidence type="ECO:0000256" key="4">
    <source>
        <dbReference type="ARBA" id="ARBA00007317"/>
    </source>
</evidence>
<feature type="region of interest" description="Disordered" evidence="13">
    <location>
        <begin position="253"/>
        <end position="342"/>
    </location>
</feature>
<dbReference type="CDD" id="cd06849">
    <property type="entry name" value="lipoyl_domain"/>
    <property type="match status" value="2"/>
</dbReference>
<dbReference type="Proteomes" id="UP000298284">
    <property type="component" value="Unassembled WGS sequence"/>
</dbReference>
<feature type="domain" description="Peripheral subunit-binding (PSBD)" evidence="15">
    <location>
        <begin position="264"/>
        <end position="301"/>
    </location>
</feature>
<evidence type="ECO:0000256" key="1">
    <source>
        <dbReference type="ARBA" id="ARBA00001938"/>
    </source>
</evidence>
<evidence type="ECO:0000256" key="2">
    <source>
        <dbReference type="ARBA" id="ARBA00004052"/>
    </source>
</evidence>
<dbReference type="InterPro" id="IPR003016">
    <property type="entry name" value="2-oxoA_DH_lipoyl-BS"/>
</dbReference>
<feature type="domain" description="Lipoyl-binding" evidence="14">
    <location>
        <begin position="2"/>
        <end position="76"/>
    </location>
</feature>
<dbReference type="RefSeq" id="WP_135530041.1">
    <property type="nucleotide sequence ID" value="NZ_SRKZ01000002.1"/>
</dbReference>
<evidence type="ECO:0000256" key="7">
    <source>
        <dbReference type="ARBA" id="ARBA00022532"/>
    </source>
</evidence>